<dbReference type="Proteomes" id="UP000016487">
    <property type="component" value="Unassembled WGS sequence"/>
</dbReference>
<keyword evidence="1" id="KW-1133">Transmembrane helix</keyword>
<organism evidence="2 3">
    <name type="scientific">Pseudoalteromonas citrea</name>
    <dbReference type="NCBI Taxonomy" id="43655"/>
    <lineage>
        <taxon>Bacteria</taxon>
        <taxon>Pseudomonadati</taxon>
        <taxon>Pseudomonadota</taxon>
        <taxon>Gammaproteobacteria</taxon>
        <taxon>Alteromonadales</taxon>
        <taxon>Pseudoalteromonadaceae</taxon>
        <taxon>Pseudoalteromonas</taxon>
    </lineage>
</organism>
<dbReference type="RefSeq" id="WP_157592784.1">
    <property type="nucleotide sequence ID" value="NZ_AHBZ03000021.1"/>
</dbReference>
<keyword evidence="1" id="KW-0812">Transmembrane</keyword>
<sequence length="47" mass="4887">MPFIIWPVVAGATGLFVGSSMGGFMRSVVKLAALAGAAYFAYLMMGK</sequence>
<dbReference type="AlphaFoldDB" id="A0AAD4AHZ6"/>
<gene>
    <name evidence="2" type="ORF">PCIT_a3037</name>
</gene>
<evidence type="ECO:0000313" key="2">
    <source>
        <dbReference type="EMBL" id="KAF7770082.1"/>
    </source>
</evidence>
<proteinExistence type="predicted"/>
<name>A0AAD4AHZ6_9GAMM</name>
<evidence type="ECO:0000313" key="3">
    <source>
        <dbReference type="Proteomes" id="UP000016487"/>
    </source>
</evidence>
<protein>
    <submittedName>
        <fullName evidence="2">Uncharacterized protein</fullName>
    </submittedName>
</protein>
<comment type="caution">
    <text evidence="2">The sequence shown here is derived from an EMBL/GenBank/DDBJ whole genome shotgun (WGS) entry which is preliminary data.</text>
</comment>
<reference evidence="2" key="1">
    <citation type="journal article" date="2012" name="J. Bacteriol.">
        <title>Genome sequences of type strains of seven species of the marine bacterium Pseudoalteromonas.</title>
        <authorList>
            <person name="Xie B.B."/>
            <person name="Shu Y.L."/>
            <person name="Qin Q.L."/>
            <person name="Rong J.C."/>
            <person name="Zhang X.Y."/>
            <person name="Chen X.L."/>
            <person name="Shi M."/>
            <person name="He H.L."/>
            <person name="Zhou B.C."/>
            <person name="Zhang Y.Z."/>
        </authorList>
    </citation>
    <scope>NUCLEOTIDE SEQUENCE</scope>
    <source>
        <strain evidence="2">DSM 8771</strain>
    </source>
</reference>
<accession>A0AAD4AHZ6</accession>
<feature type="transmembrane region" description="Helical" evidence="1">
    <location>
        <begin position="24"/>
        <end position="45"/>
    </location>
</feature>
<keyword evidence="1" id="KW-0472">Membrane</keyword>
<reference evidence="2" key="2">
    <citation type="submission" date="2015-03" db="EMBL/GenBank/DDBJ databases">
        <title>Genome sequence of Pseudoalteromonas citrea.</title>
        <authorList>
            <person name="Xie B.-B."/>
            <person name="Rong J.-C."/>
            <person name="Qin Q.-L."/>
            <person name="Zhang Y.-Z."/>
        </authorList>
    </citation>
    <scope>NUCLEOTIDE SEQUENCE</scope>
    <source>
        <strain evidence="2">DSM 8771</strain>
    </source>
</reference>
<evidence type="ECO:0000256" key="1">
    <source>
        <dbReference type="SAM" id="Phobius"/>
    </source>
</evidence>
<dbReference type="EMBL" id="AHBZ03000021">
    <property type="protein sequence ID" value="KAF7770082.1"/>
    <property type="molecule type" value="Genomic_DNA"/>
</dbReference>